<reference evidence="2" key="1">
    <citation type="journal article" date="2023" name="Microbiol Resour">
        <title>Genome Sequences of Rhodoplanes serenus and Two Thermotolerant Strains, Rhodoplanes tepidamans and 'Rhodoplanes cryptolactis,' Further Refine the Genus.</title>
        <authorList>
            <person name="Rayyan A.A."/>
            <person name="Kyndt J.A."/>
        </authorList>
    </citation>
    <scope>NUCLEOTIDE SEQUENCE</scope>
    <source>
        <strain evidence="2">DSM 9987</strain>
    </source>
</reference>
<accession>A0ABT5JEJ7</accession>
<proteinExistence type="predicted"/>
<dbReference type="PANTHER" id="PTHR43812:SF2">
    <property type="entry name" value="FLAVIN REDUCTASE LIKE DOMAIN-CONTAINING PROTEIN"/>
    <property type="match status" value="1"/>
</dbReference>
<dbReference type="SUPFAM" id="SSF50475">
    <property type="entry name" value="FMN-binding split barrel"/>
    <property type="match status" value="1"/>
</dbReference>
<protein>
    <submittedName>
        <fullName evidence="2">Flavin reductase family protein</fullName>
    </submittedName>
</protein>
<feature type="domain" description="Flavin reductase like" evidence="1">
    <location>
        <begin position="22"/>
        <end position="169"/>
    </location>
</feature>
<evidence type="ECO:0000313" key="3">
    <source>
        <dbReference type="Proteomes" id="UP001165652"/>
    </source>
</evidence>
<dbReference type="PANTHER" id="PTHR43812">
    <property type="entry name" value="BLR2425 PROTEIN"/>
    <property type="match status" value="1"/>
</dbReference>
<organism evidence="2 3">
    <name type="scientific">Rhodoplanes tepidamans</name>
    <name type="common">Rhodoplanes cryptolactis</name>
    <dbReference type="NCBI Taxonomy" id="200616"/>
    <lineage>
        <taxon>Bacteria</taxon>
        <taxon>Pseudomonadati</taxon>
        <taxon>Pseudomonadota</taxon>
        <taxon>Alphaproteobacteria</taxon>
        <taxon>Hyphomicrobiales</taxon>
        <taxon>Nitrobacteraceae</taxon>
        <taxon>Rhodoplanes</taxon>
    </lineage>
</organism>
<dbReference type="SMART" id="SM00903">
    <property type="entry name" value="Flavin_Reduct"/>
    <property type="match status" value="1"/>
</dbReference>
<dbReference type="InterPro" id="IPR012349">
    <property type="entry name" value="Split_barrel_FMN-bd"/>
</dbReference>
<dbReference type="Gene3D" id="2.30.110.10">
    <property type="entry name" value="Electron Transport, Fmn-binding Protein, Chain A"/>
    <property type="match status" value="1"/>
</dbReference>
<dbReference type="RefSeq" id="WP_272778539.1">
    <property type="nucleotide sequence ID" value="NZ_JAQQLI010000031.1"/>
</dbReference>
<name>A0ABT5JEJ7_RHOTP</name>
<keyword evidence="3" id="KW-1185">Reference proteome</keyword>
<dbReference type="InterPro" id="IPR002563">
    <property type="entry name" value="Flavin_Rdtase-like_dom"/>
</dbReference>
<evidence type="ECO:0000313" key="2">
    <source>
        <dbReference type="EMBL" id="MDC7787699.1"/>
    </source>
</evidence>
<dbReference type="Pfam" id="PF01613">
    <property type="entry name" value="Flavin_Reduct"/>
    <property type="match status" value="1"/>
</dbReference>
<reference evidence="2" key="2">
    <citation type="submission" date="2023-02" db="EMBL/GenBank/DDBJ databases">
        <authorList>
            <person name="Rayyan A."/>
            <person name="Meyer T."/>
            <person name="Kyndt J.A."/>
        </authorList>
    </citation>
    <scope>NUCLEOTIDE SEQUENCE</scope>
    <source>
        <strain evidence="2">DSM 9987</strain>
    </source>
</reference>
<comment type="caution">
    <text evidence="2">The sequence shown here is derived from an EMBL/GenBank/DDBJ whole genome shotgun (WGS) entry which is preliminary data.</text>
</comment>
<dbReference type="Proteomes" id="UP001165652">
    <property type="component" value="Unassembled WGS sequence"/>
</dbReference>
<evidence type="ECO:0000259" key="1">
    <source>
        <dbReference type="SMART" id="SM00903"/>
    </source>
</evidence>
<sequence>MSDVHFFEPGRGHGLSHDPFKAIVAPRPIGWISTLGADGVANLAPYSFFNAVSDKPPMIAFSSAGRKHSLANAEATGEFVWSMATRALAEPMNASSATVPADVDEFVLAGLDPAPSRLVKPPRVAASPAALECRVLQIVELKDLAGTSADHWLVIGQVVGVHIRRAFIRDGLFDTGAAHPIMRAGYRDHYFEATPETLFRMTRPG</sequence>
<dbReference type="EMBL" id="JAQQLI010000031">
    <property type="protein sequence ID" value="MDC7787699.1"/>
    <property type="molecule type" value="Genomic_DNA"/>
</dbReference>
<gene>
    <name evidence="2" type="ORF">PQJ73_18575</name>
</gene>